<name>A0AAE1DMN2_9GAST</name>
<reference evidence="2" key="1">
    <citation type="journal article" date="2023" name="G3 (Bethesda)">
        <title>A reference genome for the long-term kleptoplast-retaining sea slug Elysia crispata morphotype clarki.</title>
        <authorList>
            <person name="Eastman K.E."/>
            <person name="Pendleton A.L."/>
            <person name="Shaikh M.A."/>
            <person name="Suttiyut T."/>
            <person name="Ogas R."/>
            <person name="Tomko P."/>
            <person name="Gavelis G."/>
            <person name="Widhalm J.R."/>
            <person name="Wisecaver J.H."/>
        </authorList>
    </citation>
    <scope>NUCLEOTIDE SEQUENCE</scope>
    <source>
        <strain evidence="2">ECLA1</strain>
    </source>
</reference>
<keyword evidence="3" id="KW-1185">Reference proteome</keyword>
<dbReference type="EMBL" id="JAWDGP010003217">
    <property type="protein sequence ID" value="KAK3776371.1"/>
    <property type="molecule type" value="Genomic_DNA"/>
</dbReference>
<comment type="caution">
    <text evidence="2">The sequence shown here is derived from an EMBL/GenBank/DDBJ whole genome shotgun (WGS) entry which is preliminary data.</text>
</comment>
<evidence type="ECO:0000313" key="3">
    <source>
        <dbReference type="Proteomes" id="UP001283361"/>
    </source>
</evidence>
<accession>A0AAE1DMN2</accession>
<dbReference type="Proteomes" id="UP001283361">
    <property type="component" value="Unassembled WGS sequence"/>
</dbReference>
<sequence length="111" mass="11766">MANSDTPSTRVVSSPSGPAESHVQQTPVSSVGCPAAPDEQSAGCPVCLTLCKGLPFDSKASHQMFRKDRVTVVLTFMAVRIPAVGCDSVRSDQKIKSLAEITRHEMPRAGL</sequence>
<protein>
    <submittedName>
        <fullName evidence="2">Uncharacterized protein</fullName>
    </submittedName>
</protein>
<gene>
    <name evidence="2" type="ORF">RRG08_059158</name>
</gene>
<evidence type="ECO:0000313" key="2">
    <source>
        <dbReference type="EMBL" id="KAK3776371.1"/>
    </source>
</evidence>
<evidence type="ECO:0000256" key="1">
    <source>
        <dbReference type="SAM" id="MobiDB-lite"/>
    </source>
</evidence>
<feature type="compositionally biased region" description="Polar residues" evidence="1">
    <location>
        <begin position="1"/>
        <end position="29"/>
    </location>
</feature>
<feature type="region of interest" description="Disordered" evidence="1">
    <location>
        <begin position="1"/>
        <end position="41"/>
    </location>
</feature>
<proteinExistence type="predicted"/>
<dbReference type="AlphaFoldDB" id="A0AAE1DMN2"/>
<organism evidence="2 3">
    <name type="scientific">Elysia crispata</name>
    <name type="common">lettuce slug</name>
    <dbReference type="NCBI Taxonomy" id="231223"/>
    <lineage>
        <taxon>Eukaryota</taxon>
        <taxon>Metazoa</taxon>
        <taxon>Spiralia</taxon>
        <taxon>Lophotrochozoa</taxon>
        <taxon>Mollusca</taxon>
        <taxon>Gastropoda</taxon>
        <taxon>Heterobranchia</taxon>
        <taxon>Euthyneura</taxon>
        <taxon>Panpulmonata</taxon>
        <taxon>Sacoglossa</taxon>
        <taxon>Placobranchoidea</taxon>
        <taxon>Plakobranchidae</taxon>
        <taxon>Elysia</taxon>
    </lineage>
</organism>